<evidence type="ECO:0000313" key="1">
    <source>
        <dbReference type="EMBL" id="MXP77650.1"/>
    </source>
</evidence>
<comment type="caution">
    <text evidence="1">The sequence shown here is derived from an EMBL/GenBank/DDBJ whole genome shotgun (WGS) entry which is preliminary data.</text>
</comment>
<evidence type="ECO:0008006" key="3">
    <source>
        <dbReference type="Google" id="ProtNLM"/>
    </source>
</evidence>
<dbReference type="Proteomes" id="UP000460412">
    <property type="component" value="Unassembled WGS sequence"/>
</dbReference>
<dbReference type="AlphaFoldDB" id="A0A7X3SKR7"/>
<proteinExistence type="predicted"/>
<sequence>MQDKIVKLYDMSDTGTFYEAPNVCAPDIPASFSCSRNGMSMADLYASVEWSSGSLSENSEYLVTYNLLKNQIIDEGVVHNKNEREVIEEKNYGEANRQTAIVIQGPVVYEDDFTFRTICWYSIVFPEAKIILSTWEEEKECSQFESFYKLPIDIVLSKPPQEKGVLNVNYQVKSSYAGIMRAKELGYRYVMKTRTDFRLYADDCISYLYTLTKMFPAKGISRKRIAVLQPFLDIAYYIPDYILFGDTEDMLNFWDTGTPYPNHTDGMNPEMLMFTRYIKSLGSYVDNPLENLKDYVDMLCREFIIVDPSVYKYYWKKYSYEGSVLYQVSTNRLTAADWFSRQVILEGE</sequence>
<dbReference type="EMBL" id="WUQX01000001">
    <property type="protein sequence ID" value="MXP77650.1"/>
    <property type="molecule type" value="Genomic_DNA"/>
</dbReference>
<gene>
    <name evidence="1" type="ORF">GN277_20535</name>
</gene>
<dbReference type="InterPro" id="IPR011122">
    <property type="entry name" value="WavE"/>
</dbReference>
<dbReference type="Pfam" id="PF07507">
    <property type="entry name" value="WavE"/>
    <property type="match status" value="1"/>
</dbReference>
<accession>A0A7X3SKR7</accession>
<name>A0A7X3SKR7_9FIRM</name>
<reference evidence="1 2" key="1">
    <citation type="submission" date="2019-12" db="EMBL/GenBank/DDBJ databases">
        <title>Sporaefaciens musculi gen. nov., sp. nov., a novel bacterium isolated from the caecum of an obese mouse.</title>
        <authorList>
            <person name="Rasmussen T.S."/>
            <person name="Streidl T."/>
            <person name="Hitch T.C.A."/>
            <person name="Wortmann E."/>
            <person name="Deptula P."/>
            <person name="Hansen M."/>
            <person name="Nielsen D.S."/>
            <person name="Clavel T."/>
            <person name="Vogensen F.K."/>
        </authorList>
    </citation>
    <scope>NUCLEOTIDE SEQUENCE [LARGE SCALE GENOMIC DNA]</scope>
    <source>
        <strain evidence="1 2">WCA-9-b2</strain>
    </source>
</reference>
<keyword evidence="2" id="KW-1185">Reference proteome</keyword>
<evidence type="ECO:0000313" key="2">
    <source>
        <dbReference type="Proteomes" id="UP000460412"/>
    </source>
</evidence>
<protein>
    <recommendedName>
        <fullName evidence="3">WavE lipopolysaccharide synthesis</fullName>
    </recommendedName>
</protein>
<organism evidence="1 2">
    <name type="scientific">Sporofaciens musculi</name>
    <dbReference type="NCBI Taxonomy" id="2681861"/>
    <lineage>
        <taxon>Bacteria</taxon>
        <taxon>Bacillati</taxon>
        <taxon>Bacillota</taxon>
        <taxon>Clostridia</taxon>
        <taxon>Lachnospirales</taxon>
        <taxon>Lachnospiraceae</taxon>
        <taxon>Sporofaciens</taxon>
    </lineage>
</organism>